<organism evidence="1 2">
    <name type="scientific">Bacillus benzoevorans</name>
    <dbReference type="NCBI Taxonomy" id="1456"/>
    <lineage>
        <taxon>Bacteria</taxon>
        <taxon>Bacillati</taxon>
        <taxon>Bacillota</taxon>
        <taxon>Bacilli</taxon>
        <taxon>Bacillales</taxon>
        <taxon>Bacillaceae</taxon>
        <taxon>Bacillus</taxon>
    </lineage>
</organism>
<comment type="caution">
    <text evidence="1">The sequence shown here is derived from an EMBL/GenBank/DDBJ whole genome shotgun (WGS) entry which is preliminary data.</text>
</comment>
<reference evidence="1 2" key="1">
    <citation type="submission" date="2020-08" db="EMBL/GenBank/DDBJ databases">
        <title>Genomic Encyclopedia of Type Strains, Phase IV (KMG-IV): sequencing the most valuable type-strain genomes for metagenomic binning, comparative biology and taxonomic classification.</title>
        <authorList>
            <person name="Goeker M."/>
        </authorList>
    </citation>
    <scope>NUCLEOTIDE SEQUENCE [LARGE SCALE GENOMIC DNA]</scope>
    <source>
        <strain evidence="1 2">DSM 5391</strain>
    </source>
</reference>
<evidence type="ECO:0000313" key="2">
    <source>
        <dbReference type="Proteomes" id="UP000531594"/>
    </source>
</evidence>
<sequence>MKIRACESMFGPVAFIDYSRYGKEAREEKLILLA</sequence>
<evidence type="ECO:0000313" key="1">
    <source>
        <dbReference type="EMBL" id="MBB6446749.1"/>
    </source>
</evidence>
<accession>A0A7X0HTU0</accession>
<gene>
    <name evidence="1" type="ORF">HNR53_003413</name>
</gene>
<keyword evidence="2" id="KW-1185">Reference proteome</keyword>
<name>A0A7X0HTU0_9BACI</name>
<dbReference type="AlphaFoldDB" id="A0A7X0HTU0"/>
<dbReference type="EMBL" id="JACHGK010000013">
    <property type="protein sequence ID" value="MBB6446749.1"/>
    <property type="molecule type" value="Genomic_DNA"/>
</dbReference>
<protein>
    <submittedName>
        <fullName evidence="1">Uncharacterized protein</fullName>
    </submittedName>
</protein>
<proteinExistence type="predicted"/>
<dbReference type="Proteomes" id="UP000531594">
    <property type="component" value="Unassembled WGS sequence"/>
</dbReference>